<sequence>MEKRKLMLDINGGQKFSFRHPTIIDTQPKSNHIVRNIGKSMLKVKFTSNNNSSDSRSISSSRLKSFPAEEMRKLYKSPRPNVFPFPTAINACQSQTPTSGNNKNSGQGDSILPQSTLPQIISHHHNKTLSQHHLTHPMSNQIQRSEILTKSNSHHPSTEDRQTHRPFVPNTPRHSKQKKPQTTLNSPTITSVNEDNFDKDEISLDEANIQSKSESNNLNKTSNLSQYEEQSVGGRNAAIYRQIHLSQVRHPTTANYTMSESQILNQSHQNPEFHYQFQQQKPSGAAWTQSMIAKNPELYYSCQYTKKKLGNNQRSINSSSVQQYQPDYPPRRSKNTQKDENKNLTFTPAMIRDQELLVTTMGQQGISEEIMKRQFDALLTEQRRHLMYQQQFEMPEENKEESDEVGIPIRRRISKFNNEEKPEWMMRITPPRIPYALIEKMENESTKERKKSVRFDGNFNEKQQQTQQQMQQKQECTYLENNQKCGTSFHNIYQQQPLLIHNIGHHCENLYCQTHGNSISYATQQTQNNVDGMTMYKHQMKNGLQDIEMVEKTMEELQNVPDCKGFEHLINLNKTNQHVQLNGVQDDVDSSKHNLLYRPTSEDIKDEMKKGVSSNDLVNKRNSHNPSTSLMGQLRNYDLSNSEYPKRKVYDSQIHENTQMPEPHLEARIIGGIKYIARKIDNISYSDAPEVSIGSKFPIQSLALH</sequence>
<dbReference type="EMBL" id="JAQQBR010001833">
    <property type="protein sequence ID" value="KAK0162786.1"/>
    <property type="molecule type" value="Genomic_DNA"/>
</dbReference>
<dbReference type="Proteomes" id="UP001168972">
    <property type="component" value="Unassembled WGS sequence"/>
</dbReference>
<feature type="compositionally biased region" description="Polar residues" evidence="1">
    <location>
        <begin position="90"/>
        <end position="113"/>
    </location>
</feature>
<feature type="region of interest" description="Disordered" evidence="1">
    <location>
        <begin position="150"/>
        <end position="229"/>
    </location>
</feature>
<feature type="region of interest" description="Disordered" evidence="1">
    <location>
        <begin position="609"/>
        <end position="635"/>
    </location>
</feature>
<organism evidence="2 3">
    <name type="scientific">Microctonus hyperodae</name>
    <name type="common">Parasitoid wasp</name>
    <dbReference type="NCBI Taxonomy" id="165561"/>
    <lineage>
        <taxon>Eukaryota</taxon>
        <taxon>Metazoa</taxon>
        <taxon>Ecdysozoa</taxon>
        <taxon>Arthropoda</taxon>
        <taxon>Hexapoda</taxon>
        <taxon>Insecta</taxon>
        <taxon>Pterygota</taxon>
        <taxon>Neoptera</taxon>
        <taxon>Endopterygota</taxon>
        <taxon>Hymenoptera</taxon>
        <taxon>Apocrita</taxon>
        <taxon>Ichneumonoidea</taxon>
        <taxon>Braconidae</taxon>
        <taxon>Euphorinae</taxon>
        <taxon>Microctonus</taxon>
    </lineage>
</organism>
<reference evidence="2" key="1">
    <citation type="journal article" date="2023" name="bioRxiv">
        <title>Scaffold-level genome assemblies of two parasitoid biocontrol wasps reveal the parthenogenesis mechanism and an associated novel virus.</title>
        <authorList>
            <person name="Inwood S."/>
            <person name="Skelly J."/>
            <person name="Guhlin J."/>
            <person name="Harrop T."/>
            <person name="Goldson S."/>
            <person name="Dearden P."/>
        </authorList>
    </citation>
    <scope>NUCLEOTIDE SEQUENCE</scope>
    <source>
        <strain evidence="2">Lincoln</strain>
        <tissue evidence="2">Whole body</tissue>
    </source>
</reference>
<evidence type="ECO:0000313" key="2">
    <source>
        <dbReference type="EMBL" id="KAK0162786.1"/>
    </source>
</evidence>
<protein>
    <submittedName>
        <fullName evidence="2">Uncharacterized protein</fullName>
    </submittedName>
</protein>
<feature type="region of interest" description="Disordered" evidence="1">
    <location>
        <begin position="311"/>
        <end position="343"/>
    </location>
</feature>
<keyword evidence="3" id="KW-1185">Reference proteome</keyword>
<feature type="compositionally biased region" description="Polar residues" evidence="1">
    <location>
        <begin position="311"/>
        <end position="325"/>
    </location>
</feature>
<reference evidence="2" key="2">
    <citation type="submission" date="2023-03" db="EMBL/GenBank/DDBJ databases">
        <authorList>
            <person name="Inwood S.N."/>
            <person name="Skelly J.G."/>
            <person name="Guhlin J."/>
            <person name="Harrop T.W.R."/>
            <person name="Goldson S.G."/>
            <person name="Dearden P.K."/>
        </authorList>
    </citation>
    <scope>NUCLEOTIDE SEQUENCE</scope>
    <source>
        <strain evidence="2">Lincoln</strain>
        <tissue evidence="2">Whole body</tissue>
    </source>
</reference>
<proteinExistence type="predicted"/>
<evidence type="ECO:0000256" key="1">
    <source>
        <dbReference type="SAM" id="MobiDB-lite"/>
    </source>
</evidence>
<evidence type="ECO:0000313" key="3">
    <source>
        <dbReference type="Proteomes" id="UP001168972"/>
    </source>
</evidence>
<dbReference type="AlphaFoldDB" id="A0AA39F4H5"/>
<feature type="compositionally biased region" description="Polar residues" evidence="1">
    <location>
        <begin position="208"/>
        <end position="229"/>
    </location>
</feature>
<comment type="caution">
    <text evidence="2">The sequence shown here is derived from an EMBL/GenBank/DDBJ whole genome shotgun (WGS) entry which is preliminary data.</text>
</comment>
<name>A0AA39F4H5_MICHY</name>
<feature type="region of interest" description="Disordered" evidence="1">
    <location>
        <begin position="78"/>
        <end position="113"/>
    </location>
</feature>
<feature type="compositionally biased region" description="Polar residues" evidence="1">
    <location>
        <begin position="180"/>
        <end position="194"/>
    </location>
</feature>
<gene>
    <name evidence="2" type="ORF">PV327_006532</name>
</gene>
<accession>A0AA39F4H5</accession>